<sequence length="39" mass="4524">MVVPTFKESIYEVQISTFFGIIGFLHRTHVKLLAFHTSE</sequence>
<organism evidence="1 2">
    <name type="scientific">Leptospira kirschneri str. H1</name>
    <dbReference type="NCBI Taxonomy" id="1049966"/>
    <lineage>
        <taxon>Bacteria</taxon>
        <taxon>Pseudomonadati</taxon>
        <taxon>Spirochaetota</taxon>
        <taxon>Spirochaetia</taxon>
        <taxon>Leptospirales</taxon>
        <taxon>Leptospiraceae</taxon>
        <taxon>Leptospira</taxon>
    </lineage>
</organism>
<evidence type="ECO:0000313" key="1">
    <source>
        <dbReference type="EMBL" id="EKO13292.1"/>
    </source>
</evidence>
<protein>
    <submittedName>
        <fullName evidence="1">Uncharacterized protein</fullName>
    </submittedName>
</protein>
<reference evidence="1 2" key="1">
    <citation type="submission" date="2012-10" db="EMBL/GenBank/DDBJ databases">
        <authorList>
            <person name="Harkins D.M."/>
            <person name="Durkin A.S."/>
            <person name="Brinkac L.M."/>
            <person name="Selengut J.D."/>
            <person name="Sanka R."/>
            <person name="DePew J."/>
            <person name="Purushe J."/>
            <person name="Peacock S.J."/>
            <person name="Thaipadungpanit J."/>
            <person name="Wuthiekanun V.W."/>
            <person name="Day N.P."/>
            <person name="Vinetz J.M."/>
            <person name="Sutton G.G."/>
            <person name="Nelson W.C."/>
            <person name="Fouts D.E."/>
        </authorList>
    </citation>
    <scope>NUCLEOTIDE SEQUENCE [LARGE SCALE GENOMIC DNA]</scope>
    <source>
        <strain evidence="1 2">H1</strain>
    </source>
</reference>
<name>A0A0E2B867_9LEPT</name>
<dbReference type="Proteomes" id="UP000006253">
    <property type="component" value="Unassembled WGS sequence"/>
</dbReference>
<comment type="caution">
    <text evidence="1">The sequence shown here is derived from an EMBL/GenBank/DDBJ whole genome shotgun (WGS) entry which is preliminary data.</text>
</comment>
<dbReference type="EMBL" id="AHMY02000074">
    <property type="protein sequence ID" value="EKO13292.1"/>
    <property type="molecule type" value="Genomic_DNA"/>
</dbReference>
<gene>
    <name evidence="1" type="ORF">LEP1GSC081_2111</name>
</gene>
<dbReference type="AlphaFoldDB" id="A0A0E2B867"/>
<proteinExistence type="predicted"/>
<evidence type="ECO:0000313" key="2">
    <source>
        <dbReference type="Proteomes" id="UP000006253"/>
    </source>
</evidence>
<accession>A0A0E2B867</accession>